<keyword evidence="2" id="KW-1185">Reference proteome</keyword>
<reference evidence="1 2" key="1">
    <citation type="journal article" date="2020" name="Mol. Biol. Evol.">
        <title>Distinct Expression and Methylation Patterns for Genes with Different Fates following a Single Whole-Genome Duplication in Flowering Plants.</title>
        <authorList>
            <person name="Shi T."/>
            <person name="Rahmani R.S."/>
            <person name="Gugger P.F."/>
            <person name="Wang M."/>
            <person name="Li H."/>
            <person name="Zhang Y."/>
            <person name="Li Z."/>
            <person name="Wang Q."/>
            <person name="Van de Peer Y."/>
            <person name="Marchal K."/>
            <person name="Chen J."/>
        </authorList>
    </citation>
    <scope>NUCLEOTIDE SEQUENCE [LARGE SCALE GENOMIC DNA]</scope>
    <source>
        <tissue evidence="1">Leaf</tissue>
    </source>
</reference>
<dbReference type="Proteomes" id="UP000607653">
    <property type="component" value="Unassembled WGS sequence"/>
</dbReference>
<accession>A0A822YKT7</accession>
<evidence type="ECO:0000313" key="2">
    <source>
        <dbReference type="Proteomes" id="UP000607653"/>
    </source>
</evidence>
<dbReference type="EMBL" id="DUZY01000002">
    <property type="protein sequence ID" value="DAD29968.1"/>
    <property type="molecule type" value="Genomic_DNA"/>
</dbReference>
<comment type="caution">
    <text evidence="1">The sequence shown here is derived from an EMBL/GenBank/DDBJ whole genome shotgun (WGS) entry which is preliminary data.</text>
</comment>
<dbReference type="AlphaFoldDB" id="A0A822YKT7"/>
<sequence>MLLELLCCRRSIEPKLEDENKVILIDWAYDCYTEGRLDKLAENDEEEMDDMKGLEKFVRITI</sequence>
<name>A0A822YKT7_NELNU</name>
<organism evidence="1 2">
    <name type="scientific">Nelumbo nucifera</name>
    <name type="common">Sacred lotus</name>
    <dbReference type="NCBI Taxonomy" id="4432"/>
    <lineage>
        <taxon>Eukaryota</taxon>
        <taxon>Viridiplantae</taxon>
        <taxon>Streptophyta</taxon>
        <taxon>Embryophyta</taxon>
        <taxon>Tracheophyta</taxon>
        <taxon>Spermatophyta</taxon>
        <taxon>Magnoliopsida</taxon>
        <taxon>Proteales</taxon>
        <taxon>Nelumbonaceae</taxon>
        <taxon>Nelumbo</taxon>
    </lineage>
</organism>
<proteinExistence type="predicted"/>
<evidence type="ECO:0000313" key="1">
    <source>
        <dbReference type="EMBL" id="DAD29968.1"/>
    </source>
</evidence>
<protein>
    <submittedName>
        <fullName evidence="1">Uncharacterized protein</fullName>
    </submittedName>
</protein>
<gene>
    <name evidence="1" type="ORF">HUJ06_031436</name>
</gene>